<dbReference type="PANTHER" id="PTHR35311">
    <property type="entry name" value="KINETOCHORE-ASSOCIATED PROTEIN KNL-2 HOMOLOG"/>
    <property type="match status" value="1"/>
</dbReference>
<keyword evidence="3" id="KW-1185">Reference proteome</keyword>
<reference evidence="2 3" key="1">
    <citation type="journal article" date="2019" name="Sci. Rep.">
        <title>A high-quality genome of Eragrostis curvula grass provides insights into Poaceae evolution and supports new strategies to enhance forage quality.</title>
        <authorList>
            <person name="Carballo J."/>
            <person name="Santos B.A.C.M."/>
            <person name="Zappacosta D."/>
            <person name="Garbus I."/>
            <person name="Selva J.P."/>
            <person name="Gallo C.A."/>
            <person name="Diaz A."/>
            <person name="Albertini E."/>
            <person name="Caccamo M."/>
            <person name="Echenique V."/>
        </authorList>
    </citation>
    <scope>NUCLEOTIDE SEQUENCE [LARGE SCALE GENOMIC DNA]</scope>
    <source>
        <strain evidence="3">cv. Victoria</strain>
        <tissue evidence="2">Leaf</tissue>
    </source>
</reference>
<accession>A0A5J9TRC1</accession>
<evidence type="ECO:0000256" key="1">
    <source>
        <dbReference type="SAM" id="MobiDB-lite"/>
    </source>
</evidence>
<gene>
    <name evidence="2" type="ORF">EJB05_37193</name>
</gene>
<proteinExistence type="predicted"/>
<dbReference type="OrthoDB" id="586081at2759"/>
<evidence type="ECO:0000313" key="2">
    <source>
        <dbReference type="EMBL" id="TVU13767.1"/>
    </source>
</evidence>
<comment type="caution">
    <text evidence="2">The sequence shown here is derived from an EMBL/GenBank/DDBJ whole genome shotgun (WGS) entry which is preliminary data.</text>
</comment>
<sequence>MGNILNTVKRFSKNYSGAIPFQGCSNLPIEASRLNKRTCVDSDGSVTVKNDSVTKGTIDGCECFDKKVGNDGFRLTTGITSRGNIEQSGSAEADKNRGTQNETVDTVAKELGFDECSEKACLIYSQTADNMVHNLKDESTKIPTSLMISNDSVNKVCSRNPKLANELETSASMDRHKRKNFRLQRVSPADGLSGSSVSDEQVDVLSFGCKSSLVAAFEEQRHDRTQHKWLSDDTAPIETLTACATFDFRGLEGTSKTSLKRRTIQKTITTKASNQVLVSKENIRTSVPEASLKGRGKRKRTTIKASNQMFVPKENSGISVPSDVTCVEIFSSGLLNISPQHRGKGAYESIGGEKVAEKTFCRGLLGQERIRLHFHTLMLGSNILIQKLIQNFKVRQSPLTRGMAKALSISTPESMKRSRSGRLIVPRLDPGSQNIIYGPDGIIGVTNLELQCPRESHSEPPPKRRRSFRHLAQNHNRLLTF</sequence>
<organism evidence="2 3">
    <name type="scientific">Eragrostis curvula</name>
    <name type="common">weeping love grass</name>
    <dbReference type="NCBI Taxonomy" id="38414"/>
    <lineage>
        <taxon>Eukaryota</taxon>
        <taxon>Viridiplantae</taxon>
        <taxon>Streptophyta</taxon>
        <taxon>Embryophyta</taxon>
        <taxon>Tracheophyta</taxon>
        <taxon>Spermatophyta</taxon>
        <taxon>Magnoliopsida</taxon>
        <taxon>Liliopsida</taxon>
        <taxon>Poales</taxon>
        <taxon>Poaceae</taxon>
        <taxon>PACMAD clade</taxon>
        <taxon>Chloridoideae</taxon>
        <taxon>Eragrostideae</taxon>
        <taxon>Eragrostidinae</taxon>
        <taxon>Eragrostis</taxon>
    </lineage>
</organism>
<dbReference type="InterPro" id="IPR053090">
    <property type="entry name" value="Centromere_KNL-2_homolog"/>
</dbReference>
<dbReference type="PANTHER" id="PTHR35311:SF1">
    <property type="entry name" value="PROTEIN EMBRYO DEFECTIVE 1674"/>
    <property type="match status" value="1"/>
</dbReference>
<evidence type="ECO:0000313" key="3">
    <source>
        <dbReference type="Proteomes" id="UP000324897"/>
    </source>
</evidence>
<protein>
    <submittedName>
        <fullName evidence="2">Uncharacterized protein</fullName>
    </submittedName>
</protein>
<dbReference type="AlphaFoldDB" id="A0A5J9TRC1"/>
<dbReference type="Proteomes" id="UP000324897">
    <property type="component" value="Unassembled WGS sequence"/>
</dbReference>
<dbReference type="Gramene" id="TVU13767">
    <property type="protein sequence ID" value="TVU13767"/>
    <property type="gene ID" value="EJB05_37193"/>
</dbReference>
<name>A0A5J9TRC1_9POAL</name>
<feature type="region of interest" description="Disordered" evidence="1">
    <location>
        <begin position="80"/>
        <end position="101"/>
    </location>
</feature>
<feature type="compositionally biased region" description="Polar residues" evidence="1">
    <location>
        <begin position="80"/>
        <end position="90"/>
    </location>
</feature>
<dbReference type="EMBL" id="RWGY01000031">
    <property type="protein sequence ID" value="TVU13767.1"/>
    <property type="molecule type" value="Genomic_DNA"/>
</dbReference>